<comment type="caution">
    <text evidence="4">The sequence shown here is derived from an EMBL/GenBank/DDBJ whole genome shotgun (WGS) entry which is preliminary data.</text>
</comment>
<sequence>MEKDFDDYVYGGYLFSDKTKLTTKPITINAPSGKVIKKLEWIEKSTNKPIRSFDGFTTGKTEWKNKSDVLYGSKTRVRSSNNSNYGGVYYWDRWSIFDTRNWHGKHWRAGGGVVTKTDSRGCDTSAKTENVQGNPLPRYPNCTDDGLASKIPRSEGFYVVDTNSPFFDRWIQDGGISKEEVEATNVRVDRNSLIVSGSVSTDEGYADASTLPKEGAIANVTDLNLITINFSQTFSNDDYRHYWANPGAKQVFYFNKFIVDFTSFTYVYKDKILRATFADGTSGLEITGSSCVAPSSTTQLTAKLTKIDGSTYNLQRHDKLTWRSSDDSIVRVNSSGVVTAVASTGQATITAHFKDTSQALDESDNATIQVGTGTSCTNPDPGIPGGGNGSSGVCTISINTPSKGAVTAHTVMDPIATGLVKADNRDSEKFNVLDGIPTSESLFVNVFGLNYLFQNKWANMTGEVTYTVPVKKKYILTWTIPGKPGTKTTPPIPPVPRQREVPVTENITVKRSYSYWQIDNLEVYKLARTTINNYALPNESVTLNPTGYTAPNVNSDHSERVNDHVQPFACKGQDLGIETVPGGDSEPSVPNETSLFTSTAESHVGENKVKNDHVVFNGNTIMSNNWVDRTAPAPGIIPSPTTIHRDVLYGRNYRVQSTLLNKANTPSIGTIFYELIPNNIKGGANKTYPVHGLNPVTVHTPTINYANATDDAAHNQKTRPNHNRIAFILDRPFTIHIPTFGQHRNILGYGNRDYAKYIKEKQVRFEFDLYSADRSTFYPRNTWISIPVGDVETTFYLPVWVEEGDYTIHFRSFAENAPSDSLTQQDANFDLSNYVATDTVPVEVIGRVYDFRITDIVDMNWELAFRQQKKSKEHTGRYYWVGTRNIDGYVRGNESRYTLPIKRGSHPNDGFKNVTVKPGYHFKFDLKTKGNMFGPNDSIRITPTFEFVSRDGKRRQDVDLYYHAPDRNFVRVGSSFDTIEREITLNERLRNLHPLQIEQTGRTFYQIYRHQLSQSEQVFMQQWLRQADRPTKTGGFSHMKIPGELRLFRGPTQLPNGVNSYRAYAAEQQWYGEFGIPSKVYIVQKGFPLHRQFSFREDASFFLKDGYIVVNFNVETIREGRMNDPHLQYIHAPLSNQWRREGFVHSVTDPYGATFHLKDGDILFYDAAQSSRDDYRVRGTH</sequence>
<dbReference type="InterPro" id="IPR043759">
    <property type="entry name" value="DUF5704"/>
</dbReference>
<dbReference type="SUPFAM" id="SSF49373">
    <property type="entry name" value="Invasin/intimin cell-adhesion fragments"/>
    <property type="match status" value="1"/>
</dbReference>
<dbReference type="Pfam" id="PF02368">
    <property type="entry name" value="Big_2"/>
    <property type="match status" value="1"/>
</dbReference>
<reference evidence="4 5" key="1">
    <citation type="submission" date="2020-09" db="EMBL/GenBank/DDBJ databases">
        <title>Paenibacillus sp. CAU 1523 isolated from sand of Haeundae Beach.</title>
        <authorList>
            <person name="Kim W."/>
        </authorList>
    </citation>
    <scope>NUCLEOTIDE SEQUENCE [LARGE SCALE GENOMIC DNA]</scope>
    <source>
        <strain evidence="4 5">CAU 1523</strain>
    </source>
</reference>
<dbReference type="InterPro" id="IPR008964">
    <property type="entry name" value="Invasin/intimin_cell_adhesion"/>
</dbReference>
<evidence type="ECO:0000256" key="1">
    <source>
        <dbReference type="SAM" id="MobiDB-lite"/>
    </source>
</evidence>
<keyword evidence="5" id="KW-1185">Reference proteome</keyword>
<dbReference type="InterPro" id="IPR003343">
    <property type="entry name" value="Big_2"/>
</dbReference>
<evidence type="ECO:0000259" key="2">
    <source>
        <dbReference type="Pfam" id="PF02368"/>
    </source>
</evidence>
<feature type="domain" description="BIG2" evidence="2">
    <location>
        <begin position="292"/>
        <end position="359"/>
    </location>
</feature>
<dbReference type="Gene3D" id="2.60.40.1080">
    <property type="match status" value="1"/>
</dbReference>
<organism evidence="4 5">
    <name type="scientific">Paenibacillus arenosi</name>
    <dbReference type="NCBI Taxonomy" id="2774142"/>
    <lineage>
        <taxon>Bacteria</taxon>
        <taxon>Bacillati</taxon>
        <taxon>Bacillota</taxon>
        <taxon>Bacilli</taxon>
        <taxon>Bacillales</taxon>
        <taxon>Paenibacillaceae</taxon>
        <taxon>Paenibacillus</taxon>
    </lineage>
</organism>
<name>A0ABR9B399_9BACL</name>
<accession>A0ABR9B399</accession>
<evidence type="ECO:0000259" key="3">
    <source>
        <dbReference type="Pfam" id="PF18964"/>
    </source>
</evidence>
<dbReference type="Proteomes" id="UP000634529">
    <property type="component" value="Unassembled WGS sequence"/>
</dbReference>
<protein>
    <submittedName>
        <fullName evidence="4">Ig-like domain-containing protein</fullName>
    </submittedName>
</protein>
<feature type="domain" description="DUF5704" evidence="3">
    <location>
        <begin position="430"/>
        <end position="612"/>
    </location>
</feature>
<gene>
    <name evidence="4" type="ORF">IFO66_21180</name>
</gene>
<proteinExistence type="predicted"/>
<dbReference type="EMBL" id="JACYTN010000028">
    <property type="protein sequence ID" value="MBD8500804.1"/>
    <property type="molecule type" value="Genomic_DNA"/>
</dbReference>
<dbReference type="Pfam" id="PF18964">
    <property type="entry name" value="DUF5704"/>
    <property type="match status" value="1"/>
</dbReference>
<feature type="region of interest" description="Disordered" evidence="1">
    <location>
        <begin position="118"/>
        <end position="139"/>
    </location>
</feature>
<evidence type="ECO:0000313" key="4">
    <source>
        <dbReference type="EMBL" id="MBD8500804.1"/>
    </source>
</evidence>
<evidence type="ECO:0000313" key="5">
    <source>
        <dbReference type="Proteomes" id="UP000634529"/>
    </source>
</evidence>